<evidence type="ECO:0000256" key="1">
    <source>
        <dbReference type="SAM" id="SignalP"/>
    </source>
</evidence>
<feature type="chain" id="PRO_5037776561" evidence="1">
    <location>
        <begin position="20"/>
        <end position="366"/>
    </location>
</feature>
<dbReference type="Proteomes" id="UP000778951">
    <property type="component" value="Unassembled WGS sequence"/>
</dbReference>
<dbReference type="PANTHER" id="PTHR19328">
    <property type="entry name" value="HEDGEHOG-INTERACTING PROTEIN"/>
    <property type="match status" value="1"/>
</dbReference>
<dbReference type="InterPro" id="IPR011042">
    <property type="entry name" value="6-blade_b-propeller_TolB-like"/>
</dbReference>
<keyword evidence="4" id="KW-1185">Reference proteome</keyword>
<dbReference type="SUPFAM" id="SSF50952">
    <property type="entry name" value="Soluble quinoprotein glucose dehydrogenase"/>
    <property type="match status" value="1"/>
</dbReference>
<evidence type="ECO:0000313" key="3">
    <source>
        <dbReference type="EMBL" id="NIZ69449.1"/>
    </source>
</evidence>
<dbReference type="PANTHER" id="PTHR19328:SF75">
    <property type="entry name" value="ALDOSE SUGAR DEHYDROGENASE YLII"/>
    <property type="match status" value="1"/>
</dbReference>
<accession>A0A968GI84</accession>
<proteinExistence type="predicted"/>
<dbReference type="InterPro" id="IPR011041">
    <property type="entry name" value="Quinoprot_gluc/sorb_DH_b-prop"/>
</dbReference>
<feature type="signal peptide" evidence="1">
    <location>
        <begin position="1"/>
        <end position="19"/>
    </location>
</feature>
<comment type="caution">
    <text evidence="3">The sequence shown here is derived from an EMBL/GenBank/DDBJ whole genome shotgun (WGS) entry which is preliminary data.</text>
</comment>
<dbReference type="EMBL" id="JAATLM010000001">
    <property type="protein sequence ID" value="NIZ69449.1"/>
    <property type="molecule type" value="Genomic_DNA"/>
</dbReference>
<sequence length="366" mass="40927">MKTFLYILCLMVAPVHLFANTVIKQGYDFILEEIFSGERFWGIASLPNNNLLLTEFKTGNLLLVEFTNDTLKTTTIALSLPIENRGQAGLLDIALHPNFAQNNYIYLSYSKRLKNGSSLALIRGEWHNHTLINITQLYETPSEVRTQHYSGAIAFDSQNRLYLASGDRNNRHQAQDLTNSIGKILRFNDDGTIPLDNPLIKQNNVAKEIYAWGIRNAQGLAYDARTNTLWQSEQGPQGGDELNIIRAGQNYGWPEVTTGQEYGGGRIGVRTKAGMVDPIKEWTPSPAFSSLLLYTHNAIPSLTNKLLIPSLKAETLFVISVDKNKVTAVHTIIKGEIGRIRDVKSAPNGIIYLVNDAGKLYRLRPR</sequence>
<reference evidence="3" key="1">
    <citation type="submission" date="2020-03" db="EMBL/GenBank/DDBJ databases">
        <title>Spirochaetal bacteria isolated from arthropods constitute a novel genus Entomospira genus novum within the order Spirochaetales.</title>
        <authorList>
            <person name="Grana-Miraglia L."/>
            <person name="Sikutova S."/>
            <person name="Fingerle V."/>
            <person name="Sing A."/>
            <person name="Castillo-Ramirez S."/>
            <person name="Margos G."/>
            <person name="Rudolf I."/>
        </authorList>
    </citation>
    <scope>NUCLEOTIDE SEQUENCE</scope>
    <source>
        <strain evidence="3">BR149</strain>
    </source>
</reference>
<dbReference type="Pfam" id="PF07995">
    <property type="entry name" value="GSDH"/>
    <property type="match status" value="1"/>
</dbReference>
<organism evidence="3 4">
    <name type="scientific">Entomospira culicis</name>
    <dbReference type="NCBI Taxonomy" id="2719989"/>
    <lineage>
        <taxon>Bacteria</taxon>
        <taxon>Pseudomonadati</taxon>
        <taxon>Spirochaetota</taxon>
        <taxon>Spirochaetia</taxon>
        <taxon>Spirochaetales</taxon>
        <taxon>Spirochaetaceae</taxon>
        <taxon>Entomospira</taxon>
    </lineage>
</organism>
<feature type="domain" description="Glucose/Sorbosone dehydrogenase" evidence="2">
    <location>
        <begin position="41"/>
        <end position="362"/>
    </location>
</feature>
<keyword evidence="1" id="KW-0732">Signal</keyword>
<dbReference type="Gene3D" id="2.120.10.30">
    <property type="entry name" value="TolB, C-terminal domain"/>
    <property type="match status" value="1"/>
</dbReference>
<evidence type="ECO:0000313" key="4">
    <source>
        <dbReference type="Proteomes" id="UP000778951"/>
    </source>
</evidence>
<protein>
    <submittedName>
        <fullName evidence="3">PQQ-dependent sugar dehydrogenase</fullName>
    </submittedName>
</protein>
<evidence type="ECO:0000259" key="2">
    <source>
        <dbReference type="Pfam" id="PF07995"/>
    </source>
</evidence>
<name>A0A968GI84_9SPIO</name>
<dbReference type="AlphaFoldDB" id="A0A968GI84"/>
<dbReference type="RefSeq" id="WP_167695539.1">
    <property type="nucleotide sequence ID" value="NZ_CP118181.1"/>
</dbReference>
<dbReference type="InterPro" id="IPR012938">
    <property type="entry name" value="Glc/Sorbosone_DH"/>
</dbReference>
<gene>
    <name evidence="3" type="ORF">HCT48_04375</name>
</gene>